<dbReference type="EMBL" id="CP068393">
    <property type="protein sequence ID" value="QUC66668.1"/>
    <property type="molecule type" value="Genomic_DNA"/>
</dbReference>
<reference evidence="1" key="1">
    <citation type="submission" date="2021-01" db="EMBL/GenBank/DDBJ databases">
        <title>Complete genome sequence of Clostridiales bacterium R-7.</title>
        <authorList>
            <person name="Mahoney-Kurpe S.C."/>
            <person name="Palevich N."/>
            <person name="Koike S."/>
            <person name="Moon C.D."/>
            <person name="Attwood G.T."/>
        </authorList>
    </citation>
    <scope>NUCLEOTIDE SEQUENCE</scope>
    <source>
        <strain evidence="1">R-7</strain>
    </source>
</reference>
<protein>
    <submittedName>
        <fullName evidence="1">ABC transporter permease</fullName>
    </submittedName>
</protein>
<keyword evidence="2" id="KW-1185">Reference proteome</keyword>
<accession>A0AC61NKK3</accession>
<proteinExistence type="predicted"/>
<dbReference type="Proteomes" id="UP000682782">
    <property type="component" value="Chromosome"/>
</dbReference>
<organism evidence="1 2">
    <name type="scientific">Aristaeella hokkaidonensis</name>
    <dbReference type="NCBI Taxonomy" id="3046382"/>
    <lineage>
        <taxon>Bacteria</taxon>
        <taxon>Bacillati</taxon>
        <taxon>Bacillota</taxon>
        <taxon>Clostridia</taxon>
        <taxon>Eubacteriales</taxon>
        <taxon>Aristaeellaceae</taxon>
        <taxon>Aristaeella</taxon>
    </lineage>
</organism>
<sequence>MTLQSLKYRTLTPEGRKQTKEDFRIFFQLVDNDLKSRYSGSAFGIIWAYIQPLVTIMVFWYVYQVGFRNAPVDDVEFILWFIAAFIPWTFFSDGTVTAANVMYEYSYLVKKMRFKVWQLPFIKVFSSLRIHVFFVVFLTGMYMLYGHAPDWTWLNTLYYSFYICVLLVGNAFLTSSLTVFIKDASQLINIVMQIGFWLTPIFWSDTTMNPTVLRILKLNPMYYATTGYRYALINHTWFWQRSPLQTIYYWVAAAAILAIGSLVYRHLKEHFTDLL</sequence>
<gene>
    <name evidence="1" type="ORF">JYE49_12550</name>
</gene>
<name>A0AC61NKK3_9FIRM</name>
<evidence type="ECO:0000313" key="1">
    <source>
        <dbReference type="EMBL" id="QUC66668.1"/>
    </source>
</evidence>
<evidence type="ECO:0000313" key="2">
    <source>
        <dbReference type="Proteomes" id="UP000682782"/>
    </source>
</evidence>